<keyword evidence="9" id="KW-1185">Reference proteome</keyword>
<evidence type="ECO:0000313" key="9">
    <source>
        <dbReference type="Proteomes" id="UP000466345"/>
    </source>
</evidence>
<evidence type="ECO:0000313" key="8">
    <source>
        <dbReference type="EMBL" id="MQY12557.1"/>
    </source>
</evidence>
<dbReference type="Gene3D" id="1.10.1740.10">
    <property type="match status" value="1"/>
</dbReference>
<name>A0A7K0CGF8_9ACTN</name>
<dbReference type="InterPro" id="IPR013249">
    <property type="entry name" value="RNA_pol_sigma70_r4_t2"/>
</dbReference>
<dbReference type="InterPro" id="IPR046531">
    <property type="entry name" value="DUF6596"/>
</dbReference>
<evidence type="ECO:0000256" key="2">
    <source>
        <dbReference type="ARBA" id="ARBA00023015"/>
    </source>
</evidence>
<dbReference type="GO" id="GO:0016987">
    <property type="term" value="F:sigma factor activity"/>
    <property type="evidence" value="ECO:0007669"/>
    <property type="project" value="UniProtKB-KW"/>
</dbReference>
<feature type="domain" description="RNA polymerase sigma factor 70 region 4 type 2" evidence="6">
    <location>
        <begin position="120"/>
        <end position="169"/>
    </location>
</feature>
<dbReference type="InterPro" id="IPR013325">
    <property type="entry name" value="RNA_pol_sigma_r2"/>
</dbReference>
<dbReference type="Pfam" id="PF04542">
    <property type="entry name" value="Sigma70_r2"/>
    <property type="match status" value="1"/>
</dbReference>
<evidence type="ECO:0000256" key="4">
    <source>
        <dbReference type="ARBA" id="ARBA00023163"/>
    </source>
</evidence>
<evidence type="ECO:0000259" key="7">
    <source>
        <dbReference type="Pfam" id="PF20239"/>
    </source>
</evidence>
<accession>A0A7K0CGF8</accession>
<organism evidence="8 9">
    <name type="scientific">Streptomyces smaragdinus</name>
    <dbReference type="NCBI Taxonomy" id="2585196"/>
    <lineage>
        <taxon>Bacteria</taxon>
        <taxon>Bacillati</taxon>
        <taxon>Actinomycetota</taxon>
        <taxon>Actinomycetes</taxon>
        <taxon>Kitasatosporales</taxon>
        <taxon>Streptomycetaceae</taxon>
        <taxon>Streptomyces</taxon>
    </lineage>
</organism>
<evidence type="ECO:0000256" key="1">
    <source>
        <dbReference type="ARBA" id="ARBA00010641"/>
    </source>
</evidence>
<keyword evidence="2" id="KW-0805">Transcription regulation</keyword>
<dbReference type="AlphaFoldDB" id="A0A7K0CGF8"/>
<dbReference type="GO" id="GO:0006352">
    <property type="term" value="P:DNA-templated transcription initiation"/>
    <property type="evidence" value="ECO:0007669"/>
    <property type="project" value="InterPro"/>
</dbReference>
<dbReference type="Proteomes" id="UP000466345">
    <property type="component" value="Unassembled WGS sequence"/>
</dbReference>
<protein>
    <submittedName>
        <fullName evidence="8">Uncharacterized protein</fullName>
    </submittedName>
</protein>
<evidence type="ECO:0000259" key="5">
    <source>
        <dbReference type="Pfam" id="PF04542"/>
    </source>
</evidence>
<evidence type="ECO:0000259" key="6">
    <source>
        <dbReference type="Pfam" id="PF08281"/>
    </source>
</evidence>
<gene>
    <name evidence="8" type="ORF">SRB5_26920</name>
</gene>
<dbReference type="PANTHER" id="PTHR47756:SF2">
    <property type="entry name" value="BLL6612 PROTEIN"/>
    <property type="match status" value="1"/>
</dbReference>
<dbReference type="InterPro" id="IPR036388">
    <property type="entry name" value="WH-like_DNA-bd_sf"/>
</dbReference>
<dbReference type="Gene3D" id="1.10.10.10">
    <property type="entry name" value="Winged helix-like DNA-binding domain superfamily/Winged helix DNA-binding domain"/>
    <property type="match status" value="1"/>
</dbReference>
<comment type="similarity">
    <text evidence="1">Belongs to the sigma-70 factor family. ECF subfamily.</text>
</comment>
<dbReference type="EMBL" id="WEGJ01000007">
    <property type="protein sequence ID" value="MQY12557.1"/>
    <property type="molecule type" value="Genomic_DNA"/>
</dbReference>
<dbReference type="SUPFAM" id="SSF88659">
    <property type="entry name" value="Sigma3 and sigma4 domains of RNA polymerase sigma factors"/>
    <property type="match status" value="1"/>
</dbReference>
<keyword evidence="4" id="KW-0804">Transcription</keyword>
<keyword evidence="3" id="KW-0731">Sigma factor</keyword>
<dbReference type="InterPro" id="IPR007627">
    <property type="entry name" value="RNA_pol_sigma70_r2"/>
</dbReference>
<feature type="domain" description="DUF6596" evidence="7">
    <location>
        <begin position="187"/>
        <end position="288"/>
    </location>
</feature>
<sequence>MWSGGFVGAVRHTAVMADVSAAVDRVWRREAASMLGVLGRRLGDLDLAEESLQDALDRALTRWPVEGVPERPAGWLVTTAWRKALDRLRREAAGRDRLAALAAEPVPEPTGDDRLALVFACCHPALSEPHQVALTLRAVSGLTTREIAAAFLLPEATIAQRLVRAKRRLRERGVRFEPPVPGEYGERLRAVLAVVYLVFNEGYLATAGASAGRRDLAREGVELARQLAGLMPAEPEAAGLAALLELHQARAAGRFDDGGRLVLLEDQDRGGWDRALIGAAVARLRRAAARDAPGPYQLQAAIAAQHALAPDYGATDWKVIRELYDTLHALSPSPVVLLSRAVATRYAVDARTALAEVDALGERLDGYRLLHATRAELLRALGRGPEADAATRRALALATNPAERELLSRRLGA</sequence>
<dbReference type="Pfam" id="PF20239">
    <property type="entry name" value="DUF6596"/>
    <property type="match status" value="1"/>
</dbReference>
<dbReference type="InterPro" id="IPR013324">
    <property type="entry name" value="RNA_pol_sigma_r3/r4-like"/>
</dbReference>
<dbReference type="GO" id="GO:0003677">
    <property type="term" value="F:DNA binding"/>
    <property type="evidence" value="ECO:0007669"/>
    <property type="project" value="InterPro"/>
</dbReference>
<dbReference type="PANTHER" id="PTHR47756">
    <property type="entry name" value="BLL6612 PROTEIN-RELATED"/>
    <property type="match status" value="1"/>
</dbReference>
<feature type="domain" description="RNA polymerase sigma-70 region 2" evidence="5">
    <location>
        <begin position="33"/>
        <end position="92"/>
    </location>
</feature>
<comment type="caution">
    <text evidence="8">The sequence shown here is derived from an EMBL/GenBank/DDBJ whole genome shotgun (WGS) entry which is preliminary data.</text>
</comment>
<proteinExistence type="inferred from homology"/>
<dbReference type="SUPFAM" id="SSF88946">
    <property type="entry name" value="Sigma2 domain of RNA polymerase sigma factors"/>
    <property type="match status" value="1"/>
</dbReference>
<reference evidence="8 9" key="1">
    <citation type="submission" date="2019-10" db="EMBL/GenBank/DDBJ databases">
        <title>Streptomyces smaragdinus sp. nov. and Streptomyces fabii sp. nov., isolated from the gut of fungus growing-termite Macrotermes natalensis.</title>
        <authorList>
            <person name="Schwitalla J."/>
            <person name="Benndorf R."/>
            <person name="Martin K."/>
            <person name="De Beer W."/>
            <person name="Kaster A.-K."/>
            <person name="Vollmers J."/>
            <person name="Poulsen M."/>
            <person name="Beemelmanns C."/>
        </authorList>
    </citation>
    <scope>NUCLEOTIDE SEQUENCE [LARGE SCALE GENOMIC DNA]</scope>
    <source>
        <strain evidence="8 9">RB5</strain>
    </source>
</reference>
<evidence type="ECO:0000256" key="3">
    <source>
        <dbReference type="ARBA" id="ARBA00023082"/>
    </source>
</evidence>
<dbReference type="Pfam" id="PF08281">
    <property type="entry name" value="Sigma70_r4_2"/>
    <property type="match status" value="1"/>
</dbReference>